<dbReference type="InterPro" id="IPR051453">
    <property type="entry name" value="MBL_Glyoxalase_II"/>
</dbReference>
<evidence type="ECO:0000313" key="7">
    <source>
        <dbReference type="Proteomes" id="UP000195897"/>
    </source>
</evidence>
<accession>A0A1Y4LGB3</accession>
<evidence type="ECO:0000256" key="2">
    <source>
        <dbReference type="ARBA" id="ARBA00022723"/>
    </source>
</evidence>
<dbReference type="SMART" id="SM00849">
    <property type="entry name" value="Lactamase_B"/>
    <property type="match status" value="1"/>
</dbReference>
<sequence length="240" mass="26370">MTARSLSGWIPLKCAADRTPRELEENMKILQLCVGMVGTNCYIFYDENTMEGAVVDPGDNGPAIVNAAKEHGVKITWVLLTHGHFDHILGVKDVLRETGAKLAIHEDDLWMLTPEALSASLRRFGLPSTAYEGIKPDILAKEGTQIQVGGLTVTWLHTPGHTPGSSCLRVGDVLFTGDTLFRHECGRCDLEGGDFSLMLKSLKRLHDLPGDMHVLPGHEGASTLEEERRMNPYMRQAVGK</sequence>
<name>A0A1Y4LGB3_9FIRM</name>
<dbReference type="GO" id="GO:0016787">
    <property type="term" value="F:hydrolase activity"/>
    <property type="evidence" value="ECO:0007669"/>
    <property type="project" value="UniProtKB-KW"/>
</dbReference>
<dbReference type="Pfam" id="PF00753">
    <property type="entry name" value="Lactamase_B"/>
    <property type="match status" value="1"/>
</dbReference>
<keyword evidence="3" id="KW-0378">Hydrolase</keyword>
<gene>
    <name evidence="6" type="ORF">B5F17_01265</name>
</gene>
<reference evidence="7" key="1">
    <citation type="submission" date="2017-04" db="EMBL/GenBank/DDBJ databases">
        <title>Function of individual gut microbiota members based on whole genome sequencing of pure cultures obtained from chicken caecum.</title>
        <authorList>
            <person name="Medvecky M."/>
            <person name="Cejkova D."/>
            <person name="Polansky O."/>
            <person name="Karasova D."/>
            <person name="Kubasova T."/>
            <person name="Cizek A."/>
            <person name="Rychlik I."/>
        </authorList>
    </citation>
    <scope>NUCLEOTIDE SEQUENCE [LARGE SCALE GENOMIC DNA]</scope>
    <source>
        <strain evidence="7">An180</strain>
    </source>
</reference>
<keyword evidence="4" id="KW-0862">Zinc</keyword>
<evidence type="ECO:0000313" key="6">
    <source>
        <dbReference type="EMBL" id="OUP54559.1"/>
    </source>
</evidence>
<dbReference type="AlphaFoldDB" id="A0A1Y4LGB3"/>
<keyword evidence="2" id="KW-0479">Metal-binding</keyword>
<dbReference type="PANTHER" id="PTHR46233:SF3">
    <property type="entry name" value="HYDROXYACYLGLUTATHIONE HYDROLASE GLOC"/>
    <property type="match status" value="1"/>
</dbReference>
<organism evidence="6 7">
    <name type="scientific">Butyricicoccus pullicaecorum</name>
    <dbReference type="NCBI Taxonomy" id="501571"/>
    <lineage>
        <taxon>Bacteria</taxon>
        <taxon>Bacillati</taxon>
        <taxon>Bacillota</taxon>
        <taxon>Clostridia</taxon>
        <taxon>Eubacteriales</taxon>
        <taxon>Butyricicoccaceae</taxon>
        <taxon>Butyricicoccus</taxon>
    </lineage>
</organism>
<evidence type="ECO:0000256" key="4">
    <source>
        <dbReference type="ARBA" id="ARBA00022833"/>
    </source>
</evidence>
<dbReference type="SUPFAM" id="SSF56281">
    <property type="entry name" value="Metallo-hydrolase/oxidoreductase"/>
    <property type="match status" value="1"/>
</dbReference>
<protein>
    <recommendedName>
        <fullName evidence="5">Metallo-beta-lactamase domain-containing protein</fullName>
    </recommendedName>
</protein>
<dbReference type="GO" id="GO:0046872">
    <property type="term" value="F:metal ion binding"/>
    <property type="evidence" value="ECO:0007669"/>
    <property type="project" value="UniProtKB-KW"/>
</dbReference>
<comment type="caution">
    <text evidence="6">The sequence shown here is derived from an EMBL/GenBank/DDBJ whole genome shotgun (WGS) entry which is preliminary data.</text>
</comment>
<proteinExistence type="predicted"/>
<dbReference type="Gene3D" id="3.60.15.10">
    <property type="entry name" value="Ribonuclease Z/Hydroxyacylglutathione hydrolase-like"/>
    <property type="match status" value="1"/>
</dbReference>
<dbReference type="Proteomes" id="UP000195897">
    <property type="component" value="Unassembled WGS sequence"/>
</dbReference>
<dbReference type="CDD" id="cd06262">
    <property type="entry name" value="metallo-hydrolase-like_MBL-fold"/>
    <property type="match status" value="1"/>
</dbReference>
<comment type="cofactor">
    <cofactor evidence="1">
        <name>Zn(2+)</name>
        <dbReference type="ChEBI" id="CHEBI:29105"/>
    </cofactor>
</comment>
<evidence type="ECO:0000256" key="3">
    <source>
        <dbReference type="ARBA" id="ARBA00022801"/>
    </source>
</evidence>
<dbReference type="InterPro" id="IPR036866">
    <property type="entry name" value="RibonucZ/Hydroxyglut_hydro"/>
</dbReference>
<dbReference type="EMBL" id="NFKK01000001">
    <property type="protein sequence ID" value="OUP54559.1"/>
    <property type="molecule type" value="Genomic_DNA"/>
</dbReference>
<dbReference type="InterPro" id="IPR001279">
    <property type="entry name" value="Metallo-B-lactamas"/>
</dbReference>
<feature type="domain" description="Metallo-beta-lactamase" evidence="5">
    <location>
        <begin position="38"/>
        <end position="218"/>
    </location>
</feature>
<evidence type="ECO:0000259" key="5">
    <source>
        <dbReference type="SMART" id="SM00849"/>
    </source>
</evidence>
<evidence type="ECO:0000256" key="1">
    <source>
        <dbReference type="ARBA" id="ARBA00001947"/>
    </source>
</evidence>
<dbReference type="PANTHER" id="PTHR46233">
    <property type="entry name" value="HYDROXYACYLGLUTATHIONE HYDROLASE GLOC"/>
    <property type="match status" value="1"/>
</dbReference>